<dbReference type="Gene3D" id="1.20.1560.10">
    <property type="entry name" value="ABC transporter type 1, transmembrane domain"/>
    <property type="match status" value="1"/>
</dbReference>
<gene>
    <name evidence="19" type="ORF">HLB16_20945</name>
</gene>
<evidence type="ECO:0000256" key="6">
    <source>
        <dbReference type="ARBA" id="ARBA00022735"/>
    </source>
</evidence>
<evidence type="ECO:0000256" key="5">
    <source>
        <dbReference type="ARBA" id="ARBA00022692"/>
    </source>
</evidence>
<evidence type="ECO:0000256" key="14">
    <source>
        <dbReference type="SAM" id="MobiDB-lite"/>
    </source>
</evidence>
<comment type="subcellular location">
    <subcellularLocation>
        <location evidence="1">Cell membrane</location>
        <topology evidence="1">Multi-pass membrane protein</topology>
    </subcellularLocation>
</comment>
<dbReference type="GO" id="GO:0008233">
    <property type="term" value="F:peptidase activity"/>
    <property type="evidence" value="ECO:0007669"/>
    <property type="project" value="InterPro"/>
</dbReference>
<feature type="transmembrane region" description="Helical" evidence="15">
    <location>
        <begin position="317"/>
        <end position="339"/>
    </location>
</feature>
<dbReference type="PROSITE" id="PS50990">
    <property type="entry name" value="PEPTIDASE_C39"/>
    <property type="match status" value="1"/>
</dbReference>
<accession>A0A849BLC7</accession>
<dbReference type="GO" id="GO:0016887">
    <property type="term" value="F:ATP hydrolysis activity"/>
    <property type="evidence" value="ECO:0007669"/>
    <property type="project" value="InterPro"/>
</dbReference>
<feature type="compositionally biased region" description="Low complexity" evidence="14">
    <location>
        <begin position="1"/>
        <end position="17"/>
    </location>
</feature>
<sequence>MNDPTPLSALAQAAQTSPSPPSPPSSPSSPTSPPSPTPSPRQADAEAEASLQPWIDAMLLAARQLNAPASPEQLRNAAAWAARGQPQREAAVVELAASAGLSAQFVDLPPASLSPVMLPVLVPLGQGTTPTVGMVIAVVNGVATLLLPMDGKPVERSLTLDALAREASGRPLLVQARAARRGDRLDAYLRAAPDSWLTGIFTTHWRTMLDLGLGSLFGNLLAVGTSLFAMQVWDRVVPARSLHTLWVLASGVALALALELLIRTARVSITDHFGKRVDIKLSAMFFARVLDIRNDARPRSPGTLIAQLRDLEQLRELLTSSTLGVLIDLPFVAAFLFIIWVLGGWLVAIPLAAIPLLILPGLLAQIPLARLSREGMAEAALRNAILMESIYRAEDIKSLQAEPRFRGLWDHANHVNGEIGLKQRFIAGLLVNVSQTVQQVAYVGVVIAGVYGILDGNLSFGAVLACSILTSRTIAPLAQIPAVLGRIQNARVGKKALDELLRLPVDHDPDKDAYHKPLLRGGYRFENVAFGFDPQEKPVLTIPQLRIAPGERIAILGRVGAGKSTLLRLAGGLAAPTHGRIVLDDTPMALIDVADIRRDIGCVLQESSPFYGTLRENLLIANPLASDEQLLRALRLACADQLLLNQPHGLDLRIRENGIGLSGGQKQVLVLARTFLRDPQVLLLDEPTASLDEGTELAVIERMRQWMGRRTLIVATHRYPVLSLVDRIIVVERGRIVRDGPKDEVLAQLKRTAPPRSAASAQPPTQPSAQPSSPAPAQTAPAAE</sequence>
<dbReference type="SMART" id="SM00382">
    <property type="entry name" value="AAA"/>
    <property type="match status" value="1"/>
</dbReference>
<dbReference type="GO" id="GO:0034040">
    <property type="term" value="F:ATPase-coupled lipid transmembrane transporter activity"/>
    <property type="evidence" value="ECO:0007669"/>
    <property type="project" value="TreeGrafter"/>
</dbReference>
<keyword evidence="6" id="KW-0204">Cytolysis</keyword>
<dbReference type="PROSITE" id="PS50929">
    <property type="entry name" value="ABC_TM1F"/>
    <property type="match status" value="1"/>
</dbReference>
<evidence type="ECO:0000256" key="1">
    <source>
        <dbReference type="ARBA" id="ARBA00004651"/>
    </source>
</evidence>
<keyword evidence="7" id="KW-0547">Nucleotide-binding</keyword>
<evidence type="ECO:0000256" key="7">
    <source>
        <dbReference type="ARBA" id="ARBA00022741"/>
    </source>
</evidence>
<dbReference type="SUPFAM" id="SSF90123">
    <property type="entry name" value="ABC transporter transmembrane region"/>
    <property type="match status" value="1"/>
</dbReference>
<evidence type="ECO:0000256" key="8">
    <source>
        <dbReference type="ARBA" id="ARBA00022840"/>
    </source>
</evidence>
<keyword evidence="8" id="KW-0067">ATP-binding</keyword>
<keyword evidence="5 15" id="KW-0812">Transmembrane</keyword>
<dbReference type="Gene3D" id="3.40.50.300">
    <property type="entry name" value="P-loop containing nucleotide triphosphate hydrolases"/>
    <property type="match status" value="1"/>
</dbReference>
<dbReference type="Pfam" id="PF00664">
    <property type="entry name" value="ABC_membrane"/>
    <property type="match status" value="1"/>
</dbReference>
<feature type="transmembrane region" description="Helical" evidence="15">
    <location>
        <begin position="345"/>
        <end position="366"/>
    </location>
</feature>
<evidence type="ECO:0000256" key="3">
    <source>
        <dbReference type="ARBA" id="ARBA00022475"/>
    </source>
</evidence>
<dbReference type="InterPro" id="IPR017871">
    <property type="entry name" value="ABC_transporter-like_CS"/>
</dbReference>
<feature type="compositionally biased region" description="Pro residues" evidence="14">
    <location>
        <begin position="18"/>
        <end position="39"/>
    </location>
</feature>
<feature type="domain" description="ABC transmembrane type-1" evidence="17">
    <location>
        <begin position="213"/>
        <end position="489"/>
    </location>
</feature>
<proteinExistence type="inferred from homology"/>
<keyword evidence="10 15" id="KW-0472">Membrane</keyword>
<dbReference type="GO" id="GO:0140359">
    <property type="term" value="F:ABC-type transporter activity"/>
    <property type="evidence" value="ECO:0007669"/>
    <property type="project" value="InterPro"/>
</dbReference>
<protein>
    <recommendedName>
        <fullName evidence="13">Cyclolysin secretion/processing ATP-binding protein CyaB</fullName>
    </recommendedName>
</protein>
<evidence type="ECO:0000259" key="18">
    <source>
        <dbReference type="PROSITE" id="PS50990"/>
    </source>
</evidence>
<dbReference type="GO" id="GO:0031640">
    <property type="term" value="P:killing of cells of another organism"/>
    <property type="evidence" value="ECO:0007669"/>
    <property type="project" value="UniProtKB-KW"/>
</dbReference>
<feature type="transmembrane region" description="Helical" evidence="15">
    <location>
        <begin position="245"/>
        <end position="262"/>
    </location>
</feature>
<dbReference type="InterPro" id="IPR039421">
    <property type="entry name" value="Type_1_exporter"/>
</dbReference>
<dbReference type="SUPFAM" id="SSF52540">
    <property type="entry name" value="P-loop containing nucleoside triphosphate hydrolases"/>
    <property type="match status" value="1"/>
</dbReference>
<dbReference type="GO" id="GO:0005524">
    <property type="term" value="F:ATP binding"/>
    <property type="evidence" value="ECO:0007669"/>
    <property type="project" value="UniProtKB-KW"/>
</dbReference>
<dbReference type="EMBL" id="JABEMD010000045">
    <property type="protein sequence ID" value="NNH13327.1"/>
    <property type="molecule type" value="Genomic_DNA"/>
</dbReference>
<evidence type="ECO:0000256" key="10">
    <source>
        <dbReference type="ARBA" id="ARBA00023136"/>
    </source>
</evidence>
<dbReference type="PANTHER" id="PTHR24221">
    <property type="entry name" value="ATP-BINDING CASSETTE SUB-FAMILY B"/>
    <property type="match status" value="1"/>
</dbReference>
<evidence type="ECO:0000313" key="20">
    <source>
        <dbReference type="Proteomes" id="UP000542973"/>
    </source>
</evidence>
<dbReference type="InterPro" id="IPR003439">
    <property type="entry name" value="ABC_transporter-like_ATP-bd"/>
</dbReference>
<evidence type="ECO:0000256" key="9">
    <source>
        <dbReference type="ARBA" id="ARBA00022989"/>
    </source>
</evidence>
<feature type="region of interest" description="Disordered" evidence="14">
    <location>
        <begin position="742"/>
        <end position="784"/>
    </location>
</feature>
<dbReference type="PANTHER" id="PTHR24221:SF248">
    <property type="entry name" value="ABC TRANSPORTER TRANSMEMBRANE REGION"/>
    <property type="match status" value="1"/>
</dbReference>
<comment type="caution">
    <text evidence="19">The sequence shown here is derived from an EMBL/GenBank/DDBJ whole genome shotgun (WGS) entry which is preliminary data.</text>
</comment>
<dbReference type="GO" id="GO:0005886">
    <property type="term" value="C:plasma membrane"/>
    <property type="evidence" value="ECO:0007669"/>
    <property type="project" value="UniProtKB-SubCell"/>
</dbReference>
<keyword evidence="2" id="KW-0813">Transport</keyword>
<feature type="transmembrane region" description="Helical" evidence="15">
    <location>
        <begin position="211"/>
        <end position="233"/>
    </location>
</feature>
<dbReference type="Gene3D" id="3.90.70.10">
    <property type="entry name" value="Cysteine proteinases"/>
    <property type="match status" value="1"/>
</dbReference>
<evidence type="ECO:0000313" key="19">
    <source>
        <dbReference type="EMBL" id="NNH13327.1"/>
    </source>
</evidence>
<dbReference type="GO" id="GO:0006508">
    <property type="term" value="P:proteolysis"/>
    <property type="evidence" value="ECO:0007669"/>
    <property type="project" value="InterPro"/>
</dbReference>
<feature type="compositionally biased region" description="Low complexity" evidence="14">
    <location>
        <begin position="751"/>
        <end position="784"/>
    </location>
</feature>
<dbReference type="NCBIfam" id="TIGR03375">
    <property type="entry name" value="type_I_sec_LssB"/>
    <property type="match status" value="1"/>
</dbReference>
<evidence type="ECO:0000259" key="16">
    <source>
        <dbReference type="PROSITE" id="PS50893"/>
    </source>
</evidence>
<evidence type="ECO:0000259" key="17">
    <source>
        <dbReference type="PROSITE" id="PS50929"/>
    </source>
</evidence>
<reference evidence="19 20" key="1">
    <citation type="submission" date="2020-05" db="EMBL/GenBank/DDBJ databases">
        <title>MicrobeNet Type strains.</title>
        <authorList>
            <person name="Nicholson A.C."/>
        </authorList>
    </citation>
    <scope>NUCLEOTIDE SEQUENCE [LARGE SCALE GENOMIC DNA]</scope>
    <source>
        <strain evidence="19 20">ATCC 700815</strain>
    </source>
</reference>
<keyword evidence="6" id="KW-0354">Hemolysis</keyword>
<dbReference type="InterPro" id="IPR027417">
    <property type="entry name" value="P-loop_NTPase"/>
</dbReference>
<evidence type="ECO:0000256" key="15">
    <source>
        <dbReference type="SAM" id="Phobius"/>
    </source>
</evidence>
<dbReference type="CDD" id="cd18587">
    <property type="entry name" value="ABC_6TM_LapB_like"/>
    <property type="match status" value="1"/>
</dbReference>
<dbReference type="InterPro" id="IPR017750">
    <property type="entry name" value="ATPase_T1SS"/>
</dbReference>
<keyword evidence="4" id="KW-0997">Cell inner membrane</keyword>
<dbReference type="FunFam" id="3.40.50.300:FF:000299">
    <property type="entry name" value="ABC transporter ATP-binding protein/permease"/>
    <property type="match status" value="1"/>
</dbReference>
<name>A0A849BLC7_9BURK</name>
<evidence type="ECO:0000256" key="13">
    <source>
        <dbReference type="ARBA" id="ARBA00072252"/>
    </source>
</evidence>
<dbReference type="InterPro" id="IPR011527">
    <property type="entry name" value="ABC1_TM_dom"/>
</dbReference>
<comment type="similarity">
    <text evidence="12">Belongs to the ABC transporter superfamily. Cyclolysin exporter (TC 3.A.1.109.2) family.</text>
</comment>
<dbReference type="InterPro" id="IPR003593">
    <property type="entry name" value="AAA+_ATPase"/>
</dbReference>
<comment type="function">
    <text evidence="11">Involved in the export of calmodulin-sensitive adenylate cyclase-hemolysin (cyclolysin).</text>
</comment>
<organism evidence="19 20">
    <name type="scientific">Cupriavidus gilardii</name>
    <dbReference type="NCBI Taxonomy" id="82541"/>
    <lineage>
        <taxon>Bacteria</taxon>
        <taxon>Pseudomonadati</taxon>
        <taxon>Pseudomonadota</taxon>
        <taxon>Betaproteobacteria</taxon>
        <taxon>Burkholderiales</taxon>
        <taxon>Burkholderiaceae</taxon>
        <taxon>Cupriavidus</taxon>
    </lineage>
</organism>
<dbReference type="PROSITE" id="PS50893">
    <property type="entry name" value="ABC_TRANSPORTER_2"/>
    <property type="match status" value="1"/>
</dbReference>
<feature type="region of interest" description="Disordered" evidence="14">
    <location>
        <begin position="1"/>
        <end position="47"/>
    </location>
</feature>
<evidence type="ECO:0000256" key="11">
    <source>
        <dbReference type="ARBA" id="ARBA00055355"/>
    </source>
</evidence>
<dbReference type="AlphaFoldDB" id="A0A849BLC7"/>
<evidence type="ECO:0000256" key="4">
    <source>
        <dbReference type="ARBA" id="ARBA00022519"/>
    </source>
</evidence>
<dbReference type="Proteomes" id="UP000542973">
    <property type="component" value="Unassembled WGS sequence"/>
</dbReference>
<keyword evidence="9 15" id="KW-1133">Transmembrane helix</keyword>
<evidence type="ECO:0000256" key="12">
    <source>
        <dbReference type="ARBA" id="ARBA00061173"/>
    </source>
</evidence>
<dbReference type="InterPro" id="IPR005074">
    <property type="entry name" value="Peptidase_C39"/>
</dbReference>
<feature type="domain" description="ABC transporter" evidence="16">
    <location>
        <begin position="523"/>
        <end position="758"/>
    </location>
</feature>
<dbReference type="InterPro" id="IPR036640">
    <property type="entry name" value="ABC1_TM_sf"/>
</dbReference>
<keyword evidence="3" id="KW-1003">Cell membrane</keyword>
<dbReference type="Pfam" id="PF00005">
    <property type="entry name" value="ABC_tran"/>
    <property type="match status" value="1"/>
</dbReference>
<feature type="domain" description="Peptidase C39" evidence="18">
    <location>
        <begin position="46"/>
        <end position="174"/>
    </location>
</feature>
<dbReference type="PROSITE" id="PS00211">
    <property type="entry name" value="ABC_TRANSPORTER_1"/>
    <property type="match status" value="1"/>
</dbReference>
<evidence type="ECO:0000256" key="2">
    <source>
        <dbReference type="ARBA" id="ARBA00022448"/>
    </source>
</evidence>